<keyword evidence="1" id="KW-1133">Transmembrane helix</keyword>
<sequence length="63" mass="7185">MEILFSYLLFILIVVILMRIFVAYSASSPWWTSHKGLRITIIGVFVIIIIATILPGIAYMLQN</sequence>
<gene>
    <name evidence="2" type="ORF">HMPREF9708_01052</name>
</gene>
<dbReference type="AlphaFoldDB" id="H3NJL3"/>
<feature type="transmembrane region" description="Helical" evidence="1">
    <location>
        <begin position="39"/>
        <end position="61"/>
    </location>
</feature>
<keyword evidence="3" id="KW-1185">Reference proteome</keyword>
<reference evidence="2 3" key="1">
    <citation type="submission" date="2012-01" db="EMBL/GenBank/DDBJ databases">
        <title>The Genome Sequence of Facklamia languida CCUG 37842.</title>
        <authorList>
            <consortium name="The Broad Institute Genome Sequencing Platform"/>
            <person name="Earl A."/>
            <person name="Ward D."/>
            <person name="Feldgarden M."/>
            <person name="Gevers D."/>
            <person name="Huys G."/>
            <person name="Young S.K."/>
            <person name="Zeng Q."/>
            <person name="Gargeya S."/>
            <person name="Fitzgerald M."/>
            <person name="Haas B."/>
            <person name="Abouelleil A."/>
            <person name="Alvarado L."/>
            <person name="Arachchi H.M."/>
            <person name="Berlin A."/>
            <person name="Chapman S.B."/>
            <person name="Gearin G."/>
            <person name="Goldberg J."/>
            <person name="Griggs A."/>
            <person name="Gujja S."/>
            <person name="Hansen M."/>
            <person name="Heiman D."/>
            <person name="Howarth C."/>
            <person name="Larimer J."/>
            <person name="Lui A."/>
            <person name="MacDonald P.J.P."/>
            <person name="McCowen C."/>
            <person name="Montmayeur A."/>
            <person name="Murphy C."/>
            <person name="Neiman D."/>
            <person name="Pearson M."/>
            <person name="Priest M."/>
            <person name="Roberts A."/>
            <person name="Saif S."/>
            <person name="Shea T."/>
            <person name="Sisk P."/>
            <person name="Stolte C."/>
            <person name="Sykes S."/>
            <person name="Wortman J."/>
            <person name="Nusbaum C."/>
            <person name="Birren B."/>
        </authorList>
    </citation>
    <scope>NUCLEOTIDE SEQUENCE [LARGE SCALE GENOMIC DNA]</scope>
    <source>
        <strain evidence="2 3">CCUG 37842</strain>
    </source>
</reference>
<name>H3NJL3_9LACT</name>
<dbReference type="Proteomes" id="UP000006190">
    <property type="component" value="Unassembled WGS sequence"/>
</dbReference>
<dbReference type="EMBL" id="AGEG01000013">
    <property type="protein sequence ID" value="EHR36826.1"/>
    <property type="molecule type" value="Genomic_DNA"/>
</dbReference>
<proteinExistence type="predicted"/>
<protein>
    <submittedName>
        <fullName evidence="2">Uncharacterized protein</fullName>
    </submittedName>
</protein>
<evidence type="ECO:0000313" key="3">
    <source>
        <dbReference type="Proteomes" id="UP000006190"/>
    </source>
</evidence>
<feature type="transmembrane region" description="Helical" evidence="1">
    <location>
        <begin position="7"/>
        <end position="27"/>
    </location>
</feature>
<comment type="caution">
    <text evidence="2">The sequence shown here is derived from an EMBL/GenBank/DDBJ whole genome shotgun (WGS) entry which is preliminary data.</text>
</comment>
<organism evidence="2 3">
    <name type="scientific">Facklamia languida CCUG 37842</name>
    <dbReference type="NCBI Taxonomy" id="883113"/>
    <lineage>
        <taxon>Bacteria</taxon>
        <taxon>Bacillati</taxon>
        <taxon>Bacillota</taxon>
        <taxon>Bacilli</taxon>
        <taxon>Lactobacillales</taxon>
        <taxon>Aerococcaceae</taxon>
        <taxon>Facklamia</taxon>
    </lineage>
</organism>
<keyword evidence="1" id="KW-0812">Transmembrane</keyword>
<evidence type="ECO:0000256" key="1">
    <source>
        <dbReference type="SAM" id="Phobius"/>
    </source>
</evidence>
<evidence type="ECO:0000313" key="2">
    <source>
        <dbReference type="EMBL" id="EHR36826.1"/>
    </source>
</evidence>
<keyword evidence="1" id="KW-0472">Membrane</keyword>
<accession>H3NJL3</accession>
<dbReference type="HOGENOM" id="CLU_2879191_0_0_9"/>